<dbReference type="InterPro" id="IPR013783">
    <property type="entry name" value="Ig-like_fold"/>
</dbReference>
<dbReference type="InterPro" id="IPR011659">
    <property type="entry name" value="WD40"/>
</dbReference>
<gene>
    <name evidence="4" type="ORF">BBF96_05585</name>
</gene>
<dbReference type="PANTHER" id="PTHR46652:SF3">
    <property type="entry name" value="LEUCINE-RICH REPEAT-CONTAINING PROTEIN 9"/>
    <property type="match status" value="1"/>
</dbReference>
<dbReference type="Pfam" id="PF12799">
    <property type="entry name" value="LRR_4"/>
    <property type="match status" value="4"/>
</dbReference>
<dbReference type="SMART" id="SM00364">
    <property type="entry name" value="LRR_BAC"/>
    <property type="match status" value="8"/>
</dbReference>
<organism evidence="4 5">
    <name type="scientific">Anoxybacter fermentans</name>
    <dbReference type="NCBI Taxonomy" id="1323375"/>
    <lineage>
        <taxon>Bacteria</taxon>
        <taxon>Bacillati</taxon>
        <taxon>Bacillota</taxon>
        <taxon>Clostridia</taxon>
        <taxon>Halanaerobiales</taxon>
        <taxon>Anoxybacter</taxon>
    </lineage>
</organism>
<dbReference type="Pfam" id="PF07705">
    <property type="entry name" value="CARDB"/>
    <property type="match status" value="1"/>
</dbReference>
<dbReference type="PROSITE" id="PS50268">
    <property type="entry name" value="CADHERIN_2"/>
    <property type="match status" value="4"/>
</dbReference>
<sequence length="1674" mass="181983">MFKRRFLAFYILIIGLALLLNGCFIKRSYTVSGKIIDQSGEGISDVTITASGETNARTKTDNSGYWKLSGLKGTVTITPSKQGWVFEPIKRVVSKDDNNVNFTGKNQEYVTEIIVFEDSNLEKAVRKAINKPVGSITKEDVKGLDSLDASVMEIKSLKGIENLTALTRLNLSRTGISDISNLSGLTNLKYLYLSYNEIKDITVLSNLKNLQEVNLSNNQINNVDDLVWLAGKSLTVLNLGGNLISDIQKLSKLTTLEKLMLNNNNISDISALSLLTNLKELDLCGNQITSISALDKLKNLEKLNLSNNQISDITELVWQYDNLKELDLSNNQINNLLPLTTLISLEKLNLSNNSIINISDLSRLTSLKELDLSDNQIKDISGLANLTNLEKLYLHNNQITDISVLLELINLKEVTLMGNEGLNLAIDSVIQTLINRGVTVLYKYNKNEPPVIATIGDKTVKEAEELTFTVYASDPDNDDLTFSVSGDLTDKFDVNTQTFSWTPTYDDAGSYTMTFTVSDGNVEVSETITITVINVNRPPEFDLLEDKTVNENERLTFSIAATDPDGEELTYNVSGDLKDKVDLGNLTFDWTPTYDDAGSYTLTVNVSDGQIDIEKTITITVNNVDRAPILQPIGDKTINETETLSFTISATDPDGDGLTYTAVGDLVDKFDPDTQTFNWTTGYFDAGTYTITFTVTGSELSTSETITITVNNVDRPPVLNPIGNKTVDEYSELSFVVTANDPDNEPITYSVSGLPSGATINSQTGEFSWTPTIDDIGTYTATFTAASNGAEDSETITIEVKDVEFAPVLDPIGDKTAYENEELTFTVTATDLDQDPLTYSVSGDSKVTDKFDPATQTFSWIPTYNDEGTYTITFEVRDNKGNTDSETITITVIVDHPPVLDPIGDKSVDEYSELSFIVTASDPDGDPITYSVSGLPSGATINSQTGEFSWTPTIDDIGTYTATFTATSNTKSDSEIITIVVNDVEFPPVLDPIGDKSVNENEELTFTVTATDLDQDLLTYSVSGDSKVTDKFDPATQTFSWIPTYDDAGTYTITFKVSDGKGNTDSETITITVNNVDRPPVLSTIGDKTVDAGQGLSFTVTANDPDGDPVTYSAAGLPQGATFDTSTGSFSWTPTIDDLGSYTVTFTAEANGQSDSETITINVYGAKLEIIDLSISATTVEQDDTATASITVKNNGNKDAGSFDISWDIYQNGSLIGELGLDDTVSGGLAVGAEITVQKTVDGSSFAVGTYELKPVVDPTGNENGPVSDLSATFSIIKPQYTLTVNISGQGTVEKNPDQTTYEEGTDVTLTAKPAAGWFFDHWEGGPIDTSTTNPETVTMNSDITVTAVFTSLNLPNKLTFISLQDSSNGEIYYLDANNILVRLTNNTNLIEEKPQWHPYKSKILFEAYDTSEGNSNIYVVDADGSNLTRLTSDYANEKSPVWAPGGDKIAFVSDQEGNDDIYVMNEDGTSLLRLTLNDYDDEAPTWSPEGSYIAYVSQGNIWKIKADGSNNISLTGGTVVDGVCANPKWSPDGTKIVFEANGDIWAIEFNGSADPYSSWNIVQVTTNIADDRSPSWSPDGSMLAFISKRDGGDYDIYTISSVGSIDGAGLSAKRLTESAASDLDPVWSIDGTMIAFVSDRDGEYEIFVMDKDGLNEWQVTYNLTDDSYPVWGP</sequence>
<reference evidence="4 5" key="1">
    <citation type="submission" date="2016-07" db="EMBL/GenBank/DDBJ databases">
        <title>Genome and transcriptome analysis of iron-reducing fermentative bacteria Anoxybacter fermentans.</title>
        <authorList>
            <person name="Zeng X."/>
            <person name="Shao Z."/>
        </authorList>
    </citation>
    <scope>NUCLEOTIDE SEQUENCE [LARGE SCALE GENOMIC DNA]</scope>
    <source>
        <strain evidence="4 5">DY22613</strain>
    </source>
</reference>
<dbReference type="InterPro" id="IPR015919">
    <property type="entry name" value="Cadherin-like_sf"/>
</dbReference>
<dbReference type="InterPro" id="IPR002126">
    <property type="entry name" value="Cadherin-like_dom"/>
</dbReference>
<dbReference type="Pfam" id="PF05345">
    <property type="entry name" value="He_PIG"/>
    <property type="match status" value="6"/>
</dbReference>
<dbReference type="SMART" id="SM00365">
    <property type="entry name" value="LRR_SD22"/>
    <property type="match status" value="11"/>
</dbReference>
<dbReference type="CDD" id="cd11304">
    <property type="entry name" value="Cadherin_repeat"/>
    <property type="match status" value="1"/>
</dbReference>
<dbReference type="InterPro" id="IPR022409">
    <property type="entry name" value="PKD/Chitinase_dom"/>
</dbReference>
<evidence type="ECO:0000313" key="4">
    <source>
        <dbReference type="EMBL" id="AZR72907.1"/>
    </source>
</evidence>
<dbReference type="InterPro" id="IPR011042">
    <property type="entry name" value="6-blade_b-propeller_TolB-like"/>
</dbReference>
<evidence type="ECO:0000256" key="1">
    <source>
        <dbReference type="ARBA" id="ARBA00022614"/>
    </source>
</evidence>
<keyword evidence="1" id="KW-0433">Leucine-rich repeat</keyword>
<dbReference type="Pfam" id="PF18998">
    <property type="entry name" value="Flg_new_2"/>
    <property type="match status" value="1"/>
</dbReference>
<dbReference type="CDD" id="cd00146">
    <property type="entry name" value="PKD"/>
    <property type="match status" value="1"/>
</dbReference>
<dbReference type="SMART" id="SM00112">
    <property type="entry name" value="CA"/>
    <property type="match status" value="7"/>
</dbReference>
<dbReference type="InterPro" id="IPR001611">
    <property type="entry name" value="Leu-rich_rpt"/>
</dbReference>
<dbReference type="KEGG" id="aft:BBF96_05585"/>
<dbReference type="NCBIfam" id="NF012211">
    <property type="entry name" value="tand_rpt_95"/>
    <property type="match status" value="3"/>
</dbReference>
<dbReference type="GO" id="GO:0007156">
    <property type="term" value="P:homophilic cell adhesion via plasma membrane adhesion molecules"/>
    <property type="evidence" value="ECO:0007669"/>
    <property type="project" value="InterPro"/>
</dbReference>
<dbReference type="Gene3D" id="2.60.40.10">
    <property type="entry name" value="Immunoglobulins"/>
    <property type="match status" value="9"/>
</dbReference>
<dbReference type="SMART" id="SM00089">
    <property type="entry name" value="PKD"/>
    <property type="match status" value="7"/>
</dbReference>
<dbReference type="PROSITE" id="PS51450">
    <property type="entry name" value="LRR"/>
    <property type="match status" value="11"/>
</dbReference>
<dbReference type="SUPFAM" id="SSF49313">
    <property type="entry name" value="Cadherin-like"/>
    <property type="match status" value="8"/>
</dbReference>
<dbReference type="PANTHER" id="PTHR46652">
    <property type="entry name" value="LEUCINE-RICH REPEAT AND IQ DOMAIN-CONTAINING PROTEIN 1-RELATED"/>
    <property type="match status" value="1"/>
</dbReference>
<evidence type="ECO:0000313" key="5">
    <source>
        <dbReference type="Proteomes" id="UP000267250"/>
    </source>
</evidence>
<dbReference type="SMART" id="SM00369">
    <property type="entry name" value="LRR_TYP"/>
    <property type="match status" value="9"/>
</dbReference>
<accession>A0A3S9SX44</accession>
<dbReference type="Pfam" id="PF07676">
    <property type="entry name" value="PD40"/>
    <property type="match status" value="5"/>
</dbReference>
<dbReference type="RefSeq" id="WP_164730914.1">
    <property type="nucleotide sequence ID" value="NZ_CP016379.1"/>
</dbReference>
<dbReference type="Proteomes" id="UP000267250">
    <property type="component" value="Chromosome"/>
</dbReference>
<dbReference type="InterPro" id="IPR050836">
    <property type="entry name" value="SDS22/Internalin_LRR"/>
</dbReference>
<dbReference type="SUPFAM" id="SSF52058">
    <property type="entry name" value="L domain-like"/>
    <property type="match status" value="1"/>
</dbReference>
<dbReference type="SMART" id="SM00736">
    <property type="entry name" value="CADG"/>
    <property type="match status" value="8"/>
</dbReference>
<feature type="domain" description="Cadherin" evidence="3">
    <location>
        <begin position="546"/>
        <end position="630"/>
    </location>
</feature>
<dbReference type="Pfam" id="PF17963">
    <property type="entry name" value="Big_9"/>
    <property type="match status" value="2"/>
</dbReference>
<dbReference type="Gene3D" id="2.120.10.30">
    <property type="entry name" value="TolB, C-terminal domain"/>
    <property type="match status" value="2"/>
</dbReference>
<dbReference type="GO" id="GO:0016020">
    <property type="term" value="C:membrane"/>
    <property type="evidence" value="ECO:0007669"/>
    <property type="project" value="InterPro"/>
</dbReference>
<dbReference type="Gene3D" id="3.80.10.10">
    <property type="entry name" value="Ribonuclease Inhibitor"/>
    <property type="match status" value="1"/>
</dbReference>
<evidence type="ECO:0000259" key="3">
    <source>
        <dbReference type="PROSITE" id="PS50268"/>
    </source>
</evidence>
<feature type="domain" description="Cadherin" evidence="3">
    <location>
        <begin position="997"/>
        <end position="1082"/>
    </location>
</feature>
<keyword evidence="2" id="KW-0677">Repeat</keyword>
<dbReference type="InterPro" id="IPR003591">
    <property type="entry name" value="Leu-rich_rpt_typical-subtyp"/>
</dbReference>
<dbReference type="Pfam" id="PF00560">
    <property type="entry name" value="LRR_1"/>
    <property type="match status" value="1"/>
</dbReference>
<protein>
    <recommendedName>
        <fullName evidence="3">Cadherin domain-containing protein</fullName>
    </recommendedName>
</protein>
<proteinExistence type="predicted"/>
<dbReference type="EMBL" id="CP016379">
    <property type="protein sequence ID" value="AZR72907.1"/>
    <property type="molecule type" value="Genomic_DNA"/>
</dbReference>
<dbReference type="SMART" id="SM00409">
    <property type="entry name" value="IG"/>
    <property type="match status" value="7"/>
</dbReference>
<dbReference type="SUPFAM" id="SSF82171">
    <property type="entry name" value="DPP6 N-terminal domain-like"/>
    <property type="match status" value="1"/>
</dbReference>
<dbReference type="PRINTS" id="PR00019">
    <property type="entry name" value="LEURICHRPT"/>
</dbReference>
<name>A0A3S9SX44_9FIRM</name>
<keyword evidence="5" id="KW-1185">Reference proteome</keyword>
<dbReference type="InterPro" id="IPR008969">
    <property type="entry name" value="CarboxyPept-like_regulatory"/>
</dbReference>
<dbReference type="InterPro" id="IPR006644">
    <property type="entry name" value="Cadg"/>
</dbReference>
<dbReference type="InterPro" id="IPR025875">
    <property type="entry name" value="Leu-rich_rpt_4"/>
</dbReference>
<dbReference type="SUPFAM" id="SSF49464">
    <property type="entry name" value="Carboxypeptidase regulatory domain-like"/>
    <property type="match status" value="1"/>
</dbReference>
<dbReference type="GO" id="GO:0005509">
    <property type="term" value="F:calcium ion binding"/>
    <property type="evidence" value="ECO:0007669"/>
    <property type="project" value="InterPro"/>
</dbReference>
<dbReference type="InterPro" id="IPR003599">
    <property type="entry name" value="Ig_sub"/>
</dbReference>
<feature type="domain" description="Cadherin" evidence="3">
    <location>
        <begin position="737"/>
        <end position="809"/>
    </location>
</feature>
<dbReference type="Gene3D" id="2.60.40.1120">
    <property type="entry name" value="Carboxypeptidase-like, regulatory domain"/>
    <property type="match status" value="1"/>
</dbReference>
<evidence type="ECO:0000256" key="2">
    <source>
        <dbReference type="ARBA" id="ARBA00022737"/>
    </source>
</evidence>
<feature type="domain" description="Cadherin" evidence="3">
    <location>
        <begin position="469"/>
        <end position="541"/>
    </location>
</feature>
<dbReference type="InterPro" id="IPR011635">
    <property type="entry name" value="CARDB"/>
</dbReference>
<dbReference type="InterPro" id="IPR032675">
    <property type="entry name" value="LRR_dom_sf"/>
</dbReference>
<dbReference type="InterPro" id="IPR044060">
    <property type="entry name" value="Bacterial_rp_domain"/>
</dbReference>